<name>A0A5C6FXZ6_METRR</name>
<dbReference type="PROSITE" id="PS50011">
    <property type="entry name" value="PROTEIN_KINASE_DOM"/>
    <property type="match status" value="1"/>
</dbReference>
<comment type="catalytic activity">
    <reaction evidence="9">
        <text>L-seryl-[protein] + ATP = O-phospho-L-seryl-[protein] + ADP + H(+)</text>
        <dbReference type="Rhea" id="RHEA:17989"/>
        <dbReference type="Rhea" id="RHEA-COMP:9863"/>
        <dbReference type="Rhea" id="RHEA-COMP:11604"/>
        <dbReference type="ChEBI" id="CHEBI:15378"/>
        <dbReference type="ChEBI" id="CHEBI:29999"/>
        <dbReference type="ChEBI" id="CHEBI:30616"/>
        <dbReference type="ChEBI" id="CHEBI:83421"/>
        <dbReference type="ChEBI" id="CHEBI:456216"/>
        <dbReference type="EC" id="2.7.11.1"/>
    </reaction>
</comment>
<dbReference type="EMBL" id="SBHS01000069">
    <property type="protein sequence ID" value="TWU70635.1"/>
    <property type="molecule type" value="Genomic_DNA"/>
</dbReference>
<evidence type="ECO:0000313" key="12">
    <source>
        <dbReference type="EMBL" id="TWU70635.1"/>
    </source>
</evidence>
<evidence type="ECO:0000256" key="7">
    <source>
        <dbReference type="ARBA" id="ARBA00033194"/>
    </source>
</evidence>
<feature type="region of interest" description="Disordered" evidence="10">
    <location>
        <begin position="477"/>
        <end position="539"/>
    </location>
</feature>
<comment type="subunit">
    <text evidence="2">Component of the EKC/KEOPS complex composed of at least BUD32, CGI121, GON7, KAE1 and PCC1; the whole complex dimerizes.</text>
</comment>
<evidence type="ECO:0000256" key="2">
    <source>
        <dbReference type="ARBA" id="ARBA00011534"/>
    </source>
</evidence>
<evidence type="ECO:0000256" key="5">
    <source>
        <dbReference type="ARBA" id="ARBA00019973"/>
    </source>
</evidence>
<dbReference type="EC" id="2.7.11.1" evidence="3"/>
<dbReference type="SUPFAM" id="SSF56112">
    <property type="entry name" value="Protein kinase-like (PK-like)"/>
    <property type="match status" value="1"/>
</dbReference>
<feature type="domain" description="Protein kinase" evidence="11">
    <location>
        <begin position="355"/>
        <end position="776"/>
    </location>
</feature>
<dbReference type="GO" id="GO:0005524">
    <property type="term" value="F:ATP binding"/>
    <property type="evidence" value="ECO:0007669"/>
    <property type="project" value="InterPro"/>
</dbReference>
<dbReference type="Proteomes" id="UP000317257">
    <property type="component" value="Unassembled WGS sequence"/>
</dbReference>
<dbReference type="Gene3D" id="1.10.510.10">
    <property type="entry name" value="Transferase(Phosphotransferase) domain 1"/>
    <property type="match status" value="1"/>
</dbReference>
<dbReference type="AlphaFoldDB" id="A0A5C6FXZ6"/>
<dbReference type="InterPro" id="IPR008266">
    <property type="entry name" value="Tyr_kinase_AS"/>
</dbReference>
<gene>
    <name evidence="12" type="ORF">ED733_001393</name>
</gene>
<comment type="caution">
    <text evidence="12">The sequence shown here is derived from an EMBL/GenBank/DDBJ whole genome shotgun (WGS) entry which is preliminary data.</text>
</comment>
<evidence type="ECO:0000256" key="9">
    <source>
        <dbReference type="ARBA" id="ARBA00048679"/>
    </source>
</evidence>
<evidence type="ECO:0000256" key="3">
    <source>
        <dbReference type="ARBA" id="ARBA00012513"/>
    </source>
</evidence>
<evidence type="ECO:0000256" key="6">
    <source>
        <dbReference type="ARBA" id="ARBA00030980"/>
    </source>
</evidence>
<protein>
    <recommendedName>
        <fullName evidence="5">EKC/KEOPS complex subunit BUD32</fullName>
        <ecNumber evidence="3">2.7.11.1</ecNumber>
    </recommendedName>
    <alternativeName>
        <fullName evidence="6 7">Atypical Serine/threonine protein kinase BUD32</fullName>
    </alternativeName>
    <alternativeName>
        <fullName evidence="4">EKC/KEOPS complex subunit bud32</fullName>
    </alternativeName>
</protein>
<dbReference type="GO" id="GO:0004674">
    <property type="term" value="F:protein serine/threonine kinase activity"/>
    <property type="evidence" value="ECO:0007669"/>
    <property type="project" value="UniProtKB-EC"/>
</dbReference>
<reference evidence="13" key="1">
    <citation type="submission" date="2018-12" db="EMBL/GenBank/DDBJ databases">
        <title>The complete genome of Metarhizium rileyi, a key fungal pathogen of Lepidoptera.</title>
        <authorList>
            <person name="Binneck E."/>
            <person name="Lastra C.C.L."/>
            <person name="Sosa-Gomez D.R."/>
        </authorList>
    </citation>
    <scope>NUCLEOTIDE SEQUENCE [LARGE SCALE GENOMIC DNA]</scope>
    <source>
        <strain evidence="13">Cep018-CH2</strain>
    </source>
</reference>
<comment type="catalytic activity">
    <reaction evidence="8">
        <text>L-threonyl-[protein] + ATP = O-phospho-L-threonyl-[protein] + ADP + H(+)</text>
        <dbReference type="Rhea" id="RHEA:46608"/>
        <dbReference type="Rhea" id="RHEA-COMP:11060"/>
        <dbReference type="Rhea" id="RHEA-COMP:11605"/>
        <dbReference type="ChEBI" id="CHEBI:15378"/>
        <dbReference type="ChEBI" id="CHEBI:30013"/>
        <dbReference type="ChEBI" id="CHEBI:30616"/>
        <dbReference type="ChEBI" id="CHEBI:61977"/>
        <dbReference type="ChEBI" id="CHEBI:456216"/>
        <dbReference type="EC" id="2.7.11.1"/>
    </reaction>
</comment>
<feature type="compositionally biased region" description="Basic and acidic residues" evidence="10">
    <location>
        <begin position="477"/>
        <end position="487"/>
    </location>
</feature>
<sequence>MALSEEHIKVIADHPLNDSLARFSTKLRDLKESDEAWRADVAGLLGALVISPAADSLSLPSGNGNVAEKLFVIRQRELRGASLKLDQLRPLIDAVTANSRDIDIWTAIINLIDVVNPSTPPPSSTIRTAFGTPVKTSSSRLADSETRDIIERELFYEIRDCTHRSVPGFFSKHFNLTTWTKKQKSMLKSILANHDGARWENFPADPWEMHVWDWLADLEAKALKGAAYSLHTNKSATEFKNRKGQMDIFFQKPSQTKGGQFYYKHVLVVGEHKKSLCTKDFKATLLQLTRHVRSIFDDQPMRRFVHAFTIKASTMELWIFDRSGAYSSGEFDIHCDPEKFARALVAYATMDDESMGLDKSIDWDSGSRYITVQNADGKSERVKLEQLLIKQRAIVCRGTTCFTTEKGVAKFSWRSAKRQPSEVKHLQRAREKGVKGVATLLGHREIMTIADLRAGLDFSNKTRYNFRTSIYDRSDGYNRLQDSDTSRSSRKRKSLDEDTRPPARRRSNSQGSALQMAYEDQTSEEANKKAKPSLYTPDRSKPYENRILSCLVISPAGRVISDFHTVQQLLETLRDAIRAHQSLYINGRILHRDISSNNIIITKPETSDGFKGMLIDLDLAKERDSKPSGARNQTGTMQFMAIEVLRGADHTYRHDLESFFYVLLWMCARHGWDVKKSFRQKGEMLPEESILRKWEIGSFKEIATAKMGHMTVNSLEDIMSEFPGAFNAVKPLCLRIRKLLFPLDKDERMMIGTPTGDPQKLYEAILASFDEVVDQI</sequence>
<evidence type="ECO:0000313" key="13">
    <source>
        <dbReference type="Proteomes" id="UP000317257"/>
    </source>
</evidence>
<evidence type="ECO:0000256" key="1">
    <source>
        <dbReference type="ARBA" id="ARBA00003747"/>
    </source>
</evidence>
<dbReference type="PANTHER" id="PTHR38248">
    <property type="entry name" value="FUNK1 6"/>
    <property type="match status" value="1"/>
</dbReference>
<dbReference type="PROSITE" id="PS00109">
    <property type="entry name" value="PROTEIN_KINASE_TYR"/>
    <property type="match status" value="1"/>
</dbReference>
<comment type="function">
    <text evidence="1">Component of the EKC/KEOPS complex that is required for the formation of a threonylcarbamoyl group on adenosine at position 37 (t(6)A37) in tRNAs that read codons beginning with adenine. The complex is probably involved in the transfer of the threonylcarbamoyl moiety of threonylcarbamoyl-AMP (TC-AMP) to the N6 group of A37. BUD32 has ATPase activity in the context of the EKC/KEOPS complex and likely plays a supporting role to the catalytic subunit KAE1. The EKC/KEOPS complex also promotes both telomere uncapping and telomere elongation. The complex is required for efficient recruitment of transcriptional coactivators.</text>
</comment>
<proteinExistence type="predicted"/>
<accession>A0A5C6FXZ6</accession>
<evidence type="ECO:0000256" key="10">
    <source>
        <dbReference type="SAM" id="MobiDB-lite"/>
    </source>
</evidence>
<evidence type="ECO:0000259" key="11">
    <source>
        <dbReference type="PROSITE" id="PS50011"/>
    </source>
</evidence>
<dbReference type="PANTHER" id="PTHR38248:SF2">
    <property type="entry name" value="FUNK1 11"/>
    <property type="match status" value="1"/>
</dbReference>
<organism evidence="12 13">
    <name type="scientific">Metarhizium rileyi (strain RCEF 4871)</name>
    <name type="common">Nomuraea rileyi</name>
    <dbReference type="NCBI Taxonomy" id="1649241"/>
    <lineage>
        <taxon>Eukaryota</taxon>
        <taxon>Fungi</taxon>
        <taxon>Dikarya</taxon>
        <taxon>Ascomycota</taxon>
        <taxon>Pezizomycotina</taxon>
        <taxon>Sordariomycetes</taxon>
        <taxon>Hypocreomycetidae</taxon>
        <taxon>Hypocreales</taxon>
        <taxon>Clavicipitaceae</taxon>
        <taxon>Metarhizium</taxon>
    </lineage>
</organism>
<dbReference type="InterPro" id="IPR040976">
    <property type="entry name" value="Pkinase_fungal"/>
</dbReference>
<dbReference type="InterPro" id="IPR011009">
    <property type="entry name" value="Kinase-like_dom_sf"/>
</dbReference>
<evidence type="ECO:0000256" key="4">
    <source>
        <dbReference type="ARBA" id="ARBA00013948"/>
    </source>
</evidence>
<dbReference type="Pfam" id="PF17667">
    <property type="entry name" value="Pkinase_fungal"/>
    <property type="match status" value="1"/>
</dbReference>
<dbReference type="InterPro" id="IPR000719">
    <property type="entry name" value="Prot_kinase_dom"/>
</dbReference>
<evidence type="ECO:0000256" key="8">
    <source>
        <dbReference type="ARBA" id="ARBA00047899"/>
    </source>
</evidence>